<reference evidence="4" key="1">
    <citation type="journal article" date="2014" name="Front. Microbiol.">
        <title>High frequency of phylogenetically diverse reductive dehalogenase-homologous genes in deep subseafloor sedimentary metagenomes.</title>
        <authorList>
            <person name="Kawai M."/>
            <person name="Futagami T."/>
            <person name="Toyoda A."/>
            <person name="Takaki Y."/>
            <person name="Nishi S."/>
            <person name="Hori S."/>
            <person name="Arai W."/>
            <person name="Tsubouchi T."/>
            <person name="Morono Y."/>
            <person name="Uchiyama I."/>
            <person name="Ito T."/>
            <person name="Fujiyama A."/>
            <person name="Inagaki F."/>
            <person name="Takami H."/>
        </authorList>
    </citation>
    <scope>NUCLEOTIDE SEQUENCE</scope>
    <source>
        <strain evidence="4">Expedition CK06-06</strain>
    </source>
</reference>
<dbReference type="AlphaFoldDB" id="X0SFC0"/>
<evidence type="ECO:0000313" key="4">
    <source>
        <dbReference type="EMBL" id="GAF74572.1"/>
    </source>
</evidence>
<dbReference type="Pfam" id="PF00012">
    <property type="entry name" value="HSP70"/>
    <property type="match status" value="1"/>
</dbReference>
<accession>X0SFC0</accession>
<evidence type="ECO:0000256" key="3">
    <source>
        <dbReference type="SAM" id="MobiDB-lite"/>
    </source>
</evidence>
<feature type="non-terminal residue" evidence="4">
    <location>
        <position position="1"/>
    </location>
</feature>
<dbReference type="InterPro" id="IPR013126">
    <property type="entry name" value="Hsp_70_fam"/>
</dbReference>
<dbReference type="Gene3D" id="3.30.420.40">
    <property type="match status" value="2"/>
</dbReference>
<keyword evidence="2" id="KW-0067">ATP-binding</keyword>
<dbReference type="GO" id="GO:0140662">
    <property type="term" value="F:ATP-dependent protein folding chaperone"/>
    <property type="evidence" value="ECO:0007669"/>
    <property type="project" value="InterPro"/>
</dbReference>
<keyword evidence="1" id="KW-0547">Nucleotide-binding</keyword>
<dbReference type="InterPro" id="IPR029047">
    <property type="entry name" value="HSP70_peptide-bd_sf"/>
</dbReference>
<name>X0SFC0_9ZZZZ</name>
<evidence type="ECO:0000256" key="1">
    <source>
        <dbReference type="ARBA" id="ARBA00022741"/>
    </source>
</evidence>
<feature type="region of interest" description="Disordered" evidence="3">
    <location>
        <begin position="183"/>
        <end position="202"/>
    </location>
</feature>
<dbReference type="Gene3D" id="2.60.34.10">
    <property type="entry name" value="Substrate Binding Domain Of DNAk, Chain A, domain 1"/>
    <property type="match status" value="1"/>
</dbReference>
<dbReference type="SUPFAM" id="SSF100920">
    <property type="entry name" value="Heat shock protein 70kD (HSP70), peptide-binding domain"/>
    <property type="match status" value="1"/>
</dbReference>
<organism evidence="4">
    <name type="scientific">marine sediment metagenome</name>
    <dbReference type="NCBI Taxonomy" id="412755"/>
    <lineage>
        <taxon>unclassified sequences</taxon>
        <taxon>metagenomes</taxon>
        <taxon>ecological metagenomes</taxon>
    </lineage>
</organism>
<sequence length="202" mass="22976">PFVQQHLENKFGFKLENTVNVDECVALGAALHAGLTMLREKPEEVPAGIASGLEDIELTDVCNHSYGTICAPLDKETGRRVVENRIILNKNTPLPCETTQMFYTMSEGQSEVEVNITQGEDTDVKYVNRIGTHKFKLPEGRPAKCPIRVIYRYDENQRMHCKFEDLESERILEIDFCMDQHGEMSESNVRDKAEQLEAVKVE</sequence>
<proteinExistence type="predicted"/>
<gene>
    <name evidence="4" type="ORF">S01H1_17741</name>
</gene>
<dbReference type="GO" id="GO:0005524">
    <property type="term" value="F:ATP binding"/>
    <property type="evidence" value="ECO:0007669"/>
    <property type="project" value="UniProtKB-KW"/>
</dbReference>
<dbReference type="PANTHER" id="PTHR19375">
    <property type="entry name" value="HEAT SHOCK PROTEIN 70KDA"/>
    <property type="match status" value="1"/>
</dbReference>
<protein>
    <submittedName>
        <fullName evidence="4">Uncharacterized protein</fullName>
    </submittedName>
</protein>
<dbReference type="EMBL" id="BARS01009433">
    <property type="protein sequence ID" value="GAF74572.1"/>
    <property type="molecule type" value="Genomic_DNA"/>
</dbReference>
<evidence type="ECO:0000256" key="2">
    <source>
        <dbReference type="ARBA" id="ARBA00022840"/>
    </source>
</evidence>
<comment type="caution">
    <text evidence="4">The sequence shown here is derived from an EMBL/GenBank/DDBJ whole genome shotgun (WGS) entry which is preliminary data.</text>
</comment>